<protein>
    <submittedName>
        <fullName evidence="3">PPOX class probable F420-dependent enzyme</fullName>
    </submittedName>
</protein>
<accession>A0A7W9DPI4</accession>
<dbReference type="GO" id="GO:0016627">
    <property type="term" value="F:oxidoreductase activity, acting on the CH-CH group of donors"/>
    <property type="evidence" value="ECO:0007669"/>
    <property type="project" value="TreeGrafter"/>
</dbReference>
<comment type="caution">
    <text evidence="3">The sequence shown here is derived from an EMBL/GenBank/DDBJ whole genome shotgun (WGS) entry which is preliminary data.</text>
</comment>
<dbReference type="Proteomes" id="UP000588112">
    <property type="component" value="Unassembled WGS sequence"/>
</dbReference>
<evidence type="ECO:0000313" key="4">
    <source>
        <dbReference type="Proteomes" id="UP000588112"/>
    </source>
</evidence>
<dbReference type="InterPro" id="IPR019920">
    <property type="entry name" value="F420-binding_dom_put"/>
</dbReference>
<proteinExistence type="predicted"/>
<dbReference type="EMBL" id="JACHBR010000001">
    <property type="protein sequence ID" value="MBB5626497.1"/>
    <property type="molecule type" value="Genomic_DNA"/>
</dbReference>
<dbReference type="InterPro" id="IPR052019">
    <property type="entry name" value="F420H2_bilvrd_red/Heme_oxyg"/>
</dbReference>
<dbReference type="NCBIfam" id="TIGR03618">
    <property type="entry name" value="Rv1155_F420"/>
    <property type="match status" value="1"/>
</dbReference>
<dbReference type="SUPFAM" id="SSF50475">
    <property type="entry name" value="FMN-binding split barrel"/>
    <property type="match status" value="1"/>
</dbReference>
<feature type="domain" description="Pyridoxamine 5'-phosphate oxidase N-terminal" evidence="2">
    <location>
        <begin position="9"/>
        <end position="130"/>
    </location>
</feature>
<reference evidence="3 4" key="1">
    <citation type="submission" date="2020-08" db="EMBL/GenBank/DDBJ databases">
        <title>Sequencing the genomes of 1000 actinobacteria strains.</title>
        <authorList>
            <person name="Klenk H.-P."/>
        </authorList>
    </citation>
    <scope>NUCLEOTIDE SEQUENCE [LARGE SCALE GENOMIC DNA]</scope>
    <source>
        <strain evidence="3 4">DSM 45790</strain>
    </source>
</reference>
<keyword evidence="4" id="KW-1185">Reference proteome</keyword>
<gene>
    <name evidence="3" type="ORF">BJ981_002196</name>
</gene>
<sequence>MTVTLGDGARKLIDGANLGVLGTLNPDGSPQTSVVWVGRDGDDVLISTARGRRKEKNLRRDPRASLCVYDKADPLTYIEVRGTATVTEDTGRALAVALAERYEGSGAGEEYLALPPEVVRVVIRLTPRKVLGSGAG</sequence>
<dbReference type="PANTHER" id="PTHR35176">
    <property type="entry name" value="HEME OXYGENASE HI_0854-RELATED"/>
    <property type="match status" value="1"/>
</dbReference>
<dbReference type="GO" id="GO:0005829">
    <property type="term" value="C:cytosol"/>
    <property type="evidence" value="ECO:0007669"/>
    <property type="project" value="TreeGrafter"/>
</dbReference>
<dbReference type="Gene3D" id="2.30.110.10">
    <property type="entry name" value="Electron Transport, Fmn-binding Protein, Chain A"/>
    <property type="match status" value="1"/>
</dbReference>
<dbReference type="InterPro" id="IPR012349">
    <property type="entry name" value="Split_barrel_FMN-bd"/>
</dbReference>
<name>A0A7W9DPI4_9ACTN</name>
<organism evidence="3 4">
    <name type="scientific">Sphaerisporangium krabiense</name>
    <dbReference type="NCBI Taxonomy" id="763782"/>
    <lineage>
        <taxon>Bacteria</taxon>
        <taxon>Bacillati</taxon>
        <taxon>Actinomycetota</taxon>
        <taxon>Actinomycetes</taxon>
        <taxon>Streptosporangiales</taxon>
        <taxon>Streptosporangiaceae</taxon>
        <taxon>Sphaerisporangium</taxon>
    </lineage>
</organism>
<dbReference type="GO" id="GO:0070967">
    <property type="term" value="F:coenzyme F420 binding"/>
    <property type="evidence" value="ECO:0007669"/>
    <property type="project" value="TreeGrafter"/>
</dbReference>
<keyword evidence="1" id="KW-0560">Oxidoreductase</keyword>
<dbReference type="AlphaFoldDB" id="A0A7W9DPI4"/>
<evidence type="ECO:0000256" key="1">
    <source>
        <dbReference type="ARBA" id="ARBA00023002"/>
    </source>
</evidence>
<evidence type="ECO:0000313" key="3">
    <source>
        <dbReference type="EMBL" id="MBB5626497.1"/>
    </source>
</evidence>
<dbReference type="Pfam" id="PF01243">
    <property type="entry name" value="PNPOx_N"/>
    <property type="match status" value="1"/>
</dbReference>
<dbReference type="RefSeq" id="WP_184610487.1">
    <property type="nucleotide sequence ID" value="NZ_BOOS01000027.1"/>
</dbReference>
<dbReference type="PANTHER" id="PTHR35176:SF6">
    <property type="entry name" value="HEME OXYGENASE HI_0854-RELATED"/>
    <property type="match status" value="1"/>
</dbReference>
<evidence type="ECO:0000259" key="2">
    <source>
        <dbReference type="Pfam" id="PF01243"/>
    </source>
</evidence>
<dbReference type="InterPro" id="IPR011576">
    <property type="entry name" value="Pyridox_Oxase_N"/>
</dbReference>